<sequence length="145" mass="16061">MRQISTSIEIHASPQHVWAVLVDFAGYKGWNPFIREGSGQATVGNTLTLRMHPESGKPMTFRPKVVAAEPGRALRWIGHLIVPGIFDGTHEFILTATDNGTHLVQGETFNGFLVPFVGKMIAGTERNFVRMNEALKKHVEGQELL</sequence>
<comment type="caution">
    <text evidence="1">The sequence shown here is derived from an EMBL/GenBank/DDBJ whole genome shotgun (WGS) entry which is preliminary data.</text>
</comment>
<dbReference type="EMBL" id="BAAATE010000022">
    <property type="protein sequence ID" value="GAA2681552.1"/>
    <property type="molecule type" value="Genomic_DNA"/>
</dbReference>
<reference evidence="2" key="1">
    <citation type="journal article" date="2019" name="Int. J. Syst. Evol. Microbiol.">
        <title>The Global Catalogue of Microorganisms (GCM) 10K type strain sequencing project: providing services to taxonomists for standard genome sequencing and annotation.</title>
        <authorList>
            <consortium name="The Broad Institute Genomics Platform"/>
            <consortium name="The Broad Institute Genome Sequencing Center for Infectious Disease"/>
            <person name="Wu L."/>
            <person name="Ma J."/>
        </authorList>
    </citation>
    <scope>NUCLEOTIDE SEQUENCE [LARGE SCALE GENOMIC DNA]</scope>
    <source>
        <strain evidence="2">JCM 6835</strain>
    </source>
</reference>
<name>A0ABP6F185_9ACTN</name>
<proteinExistence type="predicted"/>
<dbReference type="Pfam" id="PF10604">
    <property type="entry name" value="Polyketide_cyc2"/>
    <property type="match status" value="1"/>
</dbReference>
<dbReference type="InterPro" id="IPR019587">
    <property type="entry name" value="Polyketide_cyclase/dehydratase"/>
</dbReference>
<dbReference type="CDD" id="cd07822">
    <property type="entry name" value="SRPBCC_4"/>
    <property type="match status" value="1"/>
</dbReference>
<protein>
    <submittedName>
        <fullName evidence="1">SRPBCC domain-containing protein</fullName>
    </submittedName>
</protein>
<dbReference type="InterPro" id="IPR023393">
    <property type="entry name" value="START-like_dom_sf"/>
</dbReference>
<keyword evidence="2" id="KW-1185">Reference proteome</keyword>
<evidence type="ECO:0000313" key="1">
    <source>
        <dbReference type="EMBL" id="GAA2681552.1"/>
    </source>
</evidence>
<accession>A0ABP6F185</accession>
<dbReference type="SUPFAM" id="SSF55961">
    <property type="entry name" value="Bet v1-like"/>
    <property type="match status" value="1"/>
</dbReference>
<dbReference type="Gene3D" id="3.30.530.20">
    <property type="match status" value="1"/>
</dbReference>
<dbReference type="RefSeq" id="WP_346151940.1">
    <property type="nucleotide sequence ID" value="NZ_BAAATE010000022.1"/>
</dbReference>
<dbReference type="Proteomes" id="UP001501666">
    <property type="component" value="Unassembled WGS sequence"/>
</dbReference>
<organism evidence="1 2">
    <name type="scientific">Nonomuraea recticatena</name>
    <dbReference type="NCBI Taxonomy" id="46178"/>
    <lineage>
        <taxon>Bacteria</taxon>
        <taxon>Bacillati</taxon>
        <taxon>Actinomycetota</taxon>
        <taxon>Actinomycetes</taxon>
        <taxon>Streptosporangiales</taxon>
        <taxon>Streptosporangiaceae</taxon>
        <taxon>Nonomuraea</taxon>
    </lineage>
</organism>
<dbReference type="PANTHER" id="PTHR36166:SF1">
    <property type="entry name" value="SRPBCC DOMAIN-CONTAINING PROTEIN"/>
    <property type="match status" value="1"/>
</dbReference>
<gene>
    <name evidence="1" type="ORF">GCM10010412_066400</name>
</gene>
<dbReference type="PANTHER" id="PTHR36166">
    <property type="entry name" value="CHROMOSOME 9, WHOLE GENOME SHOTGUN SEQUENCE"/>
    <property type="match status" value="1"/>
</dbReference>
<evidence type="ECO:0000313" key="2">
    <source>
        <dbReference type="Proteomes" id="UP001501666"/>
    </source>
</evidence>